<comment type="caution">
    <text evidence="2">The sequence shown here is derived from an EMBL/GenBank/DDBJ whole genome shotgun (WGS) entry which is preliminary data.</text>
</comment>
<feature type="transmembrane region" description="Helical" evidence="1">
    <location>
        <begin position="7"/>
        <end position="28"/>
    </location>
</feature>
<sequence length="248" mass="29306">MKINWRVKLGIMLILSSVLLYILVYLIFKDAKHELFYIGIDLAFLPLEVLIVVLVIEAAITAREKSILLEKLNMVIGAFFSEVGTEFLEKVSKHEINTERIREDLKIGQDWSEDKFKRVMAKIRAYDPRIPLDEGKSPFLDDLRIFLGERRRFMLRLLENPNLLEHESFTDMLWAIFHLTEELEKRISFDNLPKTDYEHLEGDLERAYKSVVSEWLKYMEHLMGNYPYLFSLAIRTNPFDPEARIHVI</sequence>
<keyword evidence="1" id="KW-0812">Transmembrane</keyword>
<evidence type="ECO:0000313" key="2">
    <source>
        <dbReference type="EMBL" id="RAO79036.1"/>
    </source>
</evidence>
<protein>
    <recommendedName>
        <fullName evidence="4">DUF4760 domain-containing protein</fullName>
    </recommendedName>
</protein>
<dbReference type="EMBL" id="QLOE01000005">
    <property type="protein sequence ID" value="RAO79036.1"/>
    <property type="molecule type" value="Genomic_DNA"/>
</dbReference>
<keyword evidence="1" id="KW-1133">Transmembrane helix</keyword>
<name>A0A328PHA1_9EURY</name>
<evidence type="ECO:0000256" key="1">
    <source>
        <dbReference type="SAM" id="Phobius"/>
    </source>
</evidence>
<evidence type="ECO:0000313" key="3">
    <source>
        <dbReference type="Proteomes" id="UP000249782"/>
    </source>
</evidence>
<dbReference type="Proteomes" id="UP000249782">
    <property type="component" value="Unassembled WGS sequence"/>
</dbReference>
<dbReference type="RefSeq" id="WP_112094013.1">
    <property type="nucleotide sequence ID" value="NZ_QLOE01000005.1"/>
</dbReference>
<organism evidence="2 3">
    <name type="scientific">Methanothermobacter tenebrarum</name>
    <dbReference type="NCBI Taxonomy" id="680118"/>
    <lineage>
        <taxon>Archaea</taxon>
        <taxon>Methanobacteriati</taxon>
        <taxon>Methanobacteriota</taxon>
        <taxon>Methanomada group</taxon>
        <taxon>Methanobacteria</taxon>
        <taxon>Methanobacteriales</taxon>
        <taxon>Methanobacteriaceae</taxon>
        <taxon>Methanothermobacter</taxon>
    </lineage>
</organism>
<dbReference type="OrthoDB" id="56871at2157"/>
<dbReference type="AlphaFoldDB" id="A0A328PHA1"/>
<reference evidence="2 3" key="1">
    <citation type="submission" date="2018-06" db="EMBL/GenBank/DDBJ databases">
        <title>Draft genome sequence of hyperthermophilic methanogen Methanothermobacter tenebrarum sp. MCM-B 1447.</title>
        <authorList>
            <person name="Pore S.D."/>
            <person name="Dagar S."/>
            <person name="Dhakephalkar P.K."/>
        </authorList>
    </citation>
    <scope>NUCLEOTIDE SEQUENCE [LARGE SCALE GENOMIC DNA]</scope>
    <source>
        <strain evidence="2 3">MCM B 1447</strain>
    </source>
</reference>
<keyword evidence="3" id="KW-1185">Reference proteome</keyword>
<gene>
    <name evidence="2" type="ORF">DPC56_05200</name>
</gene>
<keyword evidence="1" id="KW-0472">Membrane</keyword>
<accession>A0A328PHA1</accession>
<evidence type="ECO:0008006" key="4">
    <source>
        <dbReference type="Google" id="ProtNLM"/>
    </source>
</evidence>
<proteinExistence type="predicted"/>
<feature type="transmembrane region" description="Helical" evidence="1">
    <location>
        <begin position="34"/>
        <end position="56"/>
    </location>
</feature>